<dbReference type="HOGENOM" id="CLU_175497_0_0_11"/>
<accession>N6WAP9</accession>
<name>N6WAP9_9ACTO</name>
<evidence type="ECO:0000313" key="1">
    <source>
        <dbReference type="EMBL" id="ENO17309.1"/>
    </source>
</evidence>
<dbReference type="eggNOG" id="COG5421">
    <property type="taxonomic scope" value="Bacteria"/>
</dbReference>
<proteinExistence type="predicted"/>
<dbReference type="EMBL" id="AQHZ01000029">
    <property type="protein sequence ID" value="ENO17309.1"/>
    <property type="molecule type" value="Genomic_DNA"/>
</dbReference>
<sequence length="93" mass="10252">MSKHDLHARPISHHTHHSIEAHLTVVTASLAIAHHLQAQTRVSIKKIIRPLRGMQEVTITIAKDTHDPITGQAKTTLTKWDCLNSGVWGSGLV</sequence>
<evidence type="ECO:0000313" key="2">
    <source>
        <dbReference type="Proteomes" id="UP000013015"/>
    </source>
</evidence>
<dbReference type="AlphaFoldDB" id="N6WAP9"/>
<keyword evidence="2" id="KW-1185">Reference proteome</keyword>
<reference evidence="1 2" key="1">
    <citation type="submission" date="2013-03" db="EMBL/GenBank/DDBJ databases">
        <title>Reference genome for the Human Microbiome Project.</title>
        <authorList>
            <person name="Aqrawi P."/>
            <person name="Ayvaz T."/>
            <person name="Bess C."/>
            <person name="Blankenburg K."/>
            <person name="Coyle M."/>
            <person name="Deng J."/>
            <person name="Forbes L."/>
            <person name="Fowler G."/>
            <person name="Francisco L."/>
            <person name="Fu Q."/>
            <person name="Gibbs R."/>
            <person name="Gross S."/>
            <person name="Gubbala S."/>
            <person name="Hale W."/>
            <person name="Hemphill L."/>
            <person name="Highlander S."/>
            <person name="Hirani K."/>
            <person name="Jackson L."/>
            <person name="Jakkamsetti A."/>
            <person name="Javaid M."/>
            <person name="Jayaseelan J.C."/>
            <person name="Jiang H."/>
            <person name="Joshi V."/>
            <person name="Korchina V."/>
            <person name="Kovar C."/>
            <person name="Lara F."/>
            <person name="Lee S."/>
            <person name="Liu Y."/>
            <person name="Mata R."/>
            <person name="Mathew T."/>
            <person name="Munidasa M."/>
            <person name="Muzny D."/>
            <person name="Nazareth L."/>
            <person name="Ngo R."/>
            <person name="Nguyen L."/>
            <person name="Nguyen N."/>
            <person name="Okwuonu G."/>
            <person name="Ongeri F."/>
            <person name="Palculict T."/>
            <person name="Patil S."/>
            <person name="Petrosino J."/>
            <person name="Pham C."/>
            <person name="Pham P."/>
            <person name="Pu L.-L."/>
            <person name="Qin X."/>
            <person name="Qu J."/>
            <person name="Reid J."/>
            <person name="Ross M."/>
            <person name="Ruth R."/>
            <person name="Saada N."/>
            <person name="San Lucas F."/>
            <person name="Santibanez J."/>
            <person name="Shang Y."/>
            <person name="Simmons D."/>
            <person name="Song X.-Z."/>
            <person name="Tang L.-Y."/>
            <person name="Thornton R."/>
            <person name="Warren J."/>
            <person name="Weissenberger G."/>
            <person name="Wilczek-Boney K."/>
            <person name="Worley K."/>
            <person name="Youmans B."/>
            <person name="Zhang J."/>
            <person name="Zhang L."/>
            <person name="Zhao Z."/>
            <person name="Zhou C."/>
            <person name="Zhu D."/>
            <person name="Zhu Y."/>
        </authorList>
    </citation>
    <scope>NUCLEOTIDE SEQUENCE [LARGE SCALE GENOMIC DNA]</scope>
    <source>
        <strain evidence="1 2">F0333</strain>
    </source>
</reference>
<dbReference type="OrthoDB" id="3722616at2"/>
<dbReference type="STRING" id="888050.HMPREF9004_1851"/>
<protein>
    <submittedName>
        <fullName evidence="1">Uncharacterized protein</fullName>
    </submittedName>
</protein>
<organism evidence="1 2">
    <name type="scientific">Schaalia cardiffensis F0333</name>
    <dbReference type="NCBI Taxonomy" id="888050"/>
    <lineage>
        <taxon>Bacteria</taxon>
        <taxon>Bacillati</taxon>
        <taxon>Actinomycetota</taxon>
        <taxon>Actinomycetes</taxon>
        <taxon>Actinomycetales</taxon>
        <taxon>Actinomycetaceae</taxon>
        <taxon>Schaalia</taxon>
    </lineage>
</organism>
<dbReference type="Proteomes" id="UP000013015">
    <property type="component" value="Unassembled WGS sequence"/>
</dbReference>
<gene>
    <name evidence="1" type="ORF">HMPREF9004_1851</name>
</gene>
<comment type="caution">
    <text evidence="1">The sequence shown here is derived from an EMBL/GenBank/DDBJ whole genome shotgun (WGS) entry which is preliminary data.</text>
</comment>